<comment type="caution">
    <text evidence="1">The sequence shown here is derived from an EMBL/GenBank/DDBJ whole genome shotgun (WGS) entry which is preliminary data.</text>
</comment>
<accession>A0A4U6XGN0</accession>
<dbReference type="EMBL" id="PJEX01000131">
    <property type="protein sequence ID" value="TKW54549.1"/>
    <property type="molecule type" value="Genomic_DNA"/>
</dbReference>
<proteinExistence type="predicted"/>
<name>A0A4U6XGN0_9PEZI</name>
<reference evidence="1 2" key="1">
    <citation type="journal article" date="2019" name="PLoS ONE">
        <title>Comparative genome analysis indicates high evolutionary potential of pathogenicity genes in Colletotrichum tanaceti.</title>
        <authorList>
            <person name="Lelwala R.V."/>
            <person name="Korhonen P.K."/>
            <person name="Young N.D."/>
            <person name="Scott J.B."/>
            <person name="Ades P.A."/>
            <person name="Gasser R.B."/>
            <person name="Taylor P.W.J."/>
        </authorList>
    </citation>
    <scope>NUCLEOTIDE SEQUENCE [LARGE SCALE GENOMIC DNA]</scope>
    <source>
        <strain evidence="1">BRIP57314</strain>
    </source>
</reference>
<keyword evidence="2" id="KW-1185">Reference proteome</keyword>
<gene>
    <name evidence="1" type="ORF">CTA1_2297</name>
</gene>
<sequence length="74" mass="8417">MPHVPEGAMVWYLTPLMAVLISRYTPTKRHTPTHFVSGAMVSRTSGNVGRDLRMQKVQGHRRTLWEVKVSRTNG</sequence>
<dbReference type="AlphaFoldDB" id="A0A4U6XGN0"/>
<evidence type="ECO:0000313" key="1">
    <source>
        <dbReference type="EMBL" id="TKW54549.1"/>
    </source>
</evidence>
<protein>
    <submittedName>
        <fullName evidence="1">Uncharacterized protein</fullName>
    </submittedName>
</protein>
<dbReference type="Proteomes" id="UP000310108">
    <property type="component" value="Unassembled WGS sequence"/>
</dbReference>
<evidence type="ECO:0000313" key="2">
    <source>
        <dbReference type="Proteomes" id="UP000310108"/>
    </source>
</evidence>
<organism evidence="1 2">
    <name type="scientific">Colletotrichum tanaceti</name>
    <dbReference type="NCBI Taxonomy" id="1306861"/>
    <lineage>
        <taxon>Eukaryota</taxon>
        <taxon>Fungi</taxon>
        <taxon>Dikarya</taxon>
        <taxon>Ascomycota</taxon>
        <taxon>Pezizomycotina</taxon>
        <taxon>Sordariomycetes</taxon>
        <taxon>Hypocreomycetidae</taxon>
        <taxon>Glomerellales</taxon>
        <taxon>Glomerellaceae</taxon>
        <taxon>Colletotrichum</taxon>
        <taxon>Colletotrichum destructivum species complex</taxon>
    </lineage>
</organism>